<dbReference type="RefSeq" id="XP_003143590.1">
    <property type="nucleotide sequence ID" value="XM_003143542.1"/>
</dbReference>
<dbReference type="KEGG" id="loa:LOAG_08010"/>
<dbReference type="GeneID" id="9945433"/>
<sequence>MHLGGVAFEIDETSPNYLLKTWMSQLNSLYVVDDLVKMNGNQPEHWKKEGEKKRQQKQLFPLNSESRYFPSKKVVSILAIIQLMLAISHFIENTILLHRNFHDFHDGESR</sequence>
<reference evidence="1" key="1">
    <citation type="submission" date="2012-04" db="EMBL/GenBank/DDBJ databases">
        <title>The Genome Sequence of Loa loa.</title>
        <authorList>
            <consortium name="The Broad Institute Genome Sequencing Platform"/>
            <consortium name="Broad Institute Genome Sequencing Center for Infectious Disease"/>
            <person name="Nutman T.B."/>
            <person name="Fink D.L."/>
            <person name="Russ C."/>
            <person name="Young S."/>
            <person name="Zeng Q."/>
            <person name="Gargeya S."/>
            <person name="Alvarado L."/>
            <person name="Berlin A."/>
            <person name="Chapman S.B."/>
            <person name="Chen Z."/>
            <person name="Freedman E."/>
            <person name="Gellesch M."/>
            <person name="Goldberg J."/>
            <person name="Griggs A."/>
            <person name="Gujja S."/>
            <person name="Heilman E.R."/>
            <person name="Heiman D."/>
            <person name="Howarth C."/>
            <person name="Mehta T."/>
            <person name="Neiman D."/>
            <person name="Pearson M."/>
            <person name="Roberts A."/>
            <person name="Saif S."/>
            <person name="Shea T."/>
            <person name="Shenoy N."/>
            <person name="Sisk P."/>
            <person name="Stolte C."/>
            <person name="Sykes S."/>
            <person name="White J."/>
            <person name="Yandava C."/>
            <person name="Haas B."/>
            <person name="Henn M.R."/>
            <person name="Nusbaum C."/>
            <person name="Birren B."/>
        </authorList>
    </citation>
    <scope>NUCLEOTIDE SEQUENCE [LARGE SCALE GENOMIC DNA]</scope>
</reference>
<protein>
    <submittedName>
        <fullName evidence="1">Uncharacterized protein</fullName>
    </submittedName>
</protein>
<dbReference type="InParanoid" id="A0A1S0TUP6"/>
<evidence type="ECO:0000313" key="1">
    <source>
        <dbReference type="EMBL" id="EFO20481.1"/>
    </source>
</evidence>
<name>A0A1S0TUP6_LOALO</name>
<dbReference type="CTD" id="9945433"/>
<dbReference type="AlphaFoldDB" id="A0A1S0TUP6"/>
<accession>A0A1S0TUP6</accession>
<dbReference type="EMBL" id="JH712081">
    <property type="protein sequence ID" value="EFO20481.1"/>
    <property type="molecule type" value="Genomic_DNA"/>
</dbReference>
<organism evidence="1">
    <name type="scientific">Loa loa</name>
    <name type="common">Eye worm</name>
    <name type="synonym">Filaria loa</name>
    <dbReference type="NCBI Taxonomy" id="7209"/>
    <lineage>
        <taxon>Eukaryota</taxon>
        <taxon>Metazoa</taxon>
        <taxon>Ecdysozoa</taxon>
        <taxon>Nematoda</taxon>
        <taxon>Chromadorea</taxon>
        <taxon>Rhabditida</taxon>
        <taxon>Spirurina</taxon>
        <taxon>Spiruromorpha</taxon>
        <taxon>Filarioidea</taxon>
        <taxon>Onchocercidae</taxon>
        <taxon>Loa</taxon>
    </lineage>
</organism>
<proteinExistence type="predicted"/>
<dbReference type="OrthoDB" id="5866552at2759"/>
<gene>
    <name evidence="1" type="ORF">LOAG_08010</name>
</gene>